<gene>
    <name evidence="1" type="ORF">METZ01_LOCUS105040</name>
</gene>
<dbReference type="Gene3D" id="1.10.287.3020">
    <property type="match status" value="1"/>
</dbReference>
<accession>A0A381WI42</accession>
<sequence>MSDQDEAEDHLSEEEIDQQFREMADKFIDLANDQAERVNRENVSLALLYAAARFNAFVVASHAKDITAYDADRERADEYFRGQYQSMLNENMRNYREAFETRPYAHLIPDKPN</sequence>
<name>A0A381WI42_9ZZZZ</name>
<proteinExistence type="predicted"/>
<dbReference type="Pfam" id="PF11342">
    <property type="entry name" value="DUF3144"/>
    <property type="match status" value="1"/>
</dbReference>
<organism evidence="1">
    <name type="scientific">marine metagenome</name>
    <dbReference type="NCBI Taxonomy" id="408172"/>
    <lineage>
        <taxon>unclassified sequences</taxon>
        <taxon>metagenomes</taxon>
        <taxon>ecological metagenomes</taxon>
    </lineage>
</organism>
<dbReference type="InterPro" id="IPR021490">
    <property type="entry name" value="DUF3144"/>
</dbReference>
<reference evidence="1" key="1">
    <citation type="submission" date="2018-05" db="EMBL/GenBank/DDBJ databases">
        <authorList>
            <person name="Lanie J.A."/>
            <person name="Ng W.-L."/>
            <person name="Kazmierczak K.M."/>
            <person name="Andrzejewski T.M."/>
            <person name="Davidsen T.M."/>
            <person name="Wayne K.J."/>
            <person name="Tettelin H."/>
            <person name="Glass J.I."/>
            <person name="Rusch D."/>
            <person name="Podicherti R."/>
            <person name="Tsui H.-C.T."/>
            <person name="Winkler M.E."/>
        </authorList>
    </citation>
    <scope>NUCLEOTIDE SEQUENCE</scope>
</reference>
<evidence type="ECO:0008006" key="2">
    <source>
        <dbReference type="Google" id="ProtNLM"/>
    </source>
</evidence>
<dbReference type="AlphaFoldDB" id="A0A381WI42"/>
<dbReference type="EMBL" id="UINC01011886">
    <property type="protein sequence ID" value="SVA52186.1"/>
    <property type="molecule type" value="Genomic_DNA"/>
</dbReference>
<evidence type="ECO:0000313" key="1">
    <source>
        <dbReference type="EMBL" id="SVA52186.1"/>
    </source>
</evidence>
<protein>
    <recommendedName>
        <fullName evidence="2">DUF3144 domain-containing protein</fullName>
    </recommendedName>
</protein>